<accession>A0A5M3MPJ2</accession>
<dbReference type="EMBL" id="JH711579">
    <property type="protein sequence ID" value="EIW80491.1"/>
    <property type="molecule type" value="Genomic_DNA"/>
</dbReference>
<dbReference type="KEGG" id="cput:CONPUDRAFT_166000"/>
<keyword evidence="4" id="KW-1185">Reference proteome</keyword>
<feature type="transmembrane region" description="Helical" evidence="1">
    <location>
        <begin position="144"/>
        <end position="164"/>
    </location>
</feature>
<feature type="transmembrane region" description="Helical" evidence="1">
    <location>
        <begin position="20"/>
        <end position="41"/>
    </location>
</feature>
<evidence type="ECO:0000313" key="3">
    <source>
        <dbReference type="EMBL" id="EIW80491.1"/>
    </source>
</evidence>
<dbReference type="GeneID" id="19205446"/>
<keyword evidence="1" id="KW-0472">Membrane</keyword>
<dbReference type="OrthoDB" id="2681808at2759"/>
<dbReference type="AlphaFoldDB" id="A0A5M3MPJ2"/>
<comment type="caution">
    <text evidence="3">The sequence shown here is derived from an EMBL/GenBank/DDBJ whole genome shotgun (WGS) entry which is preliminary data.</text>
</comment>
<sequence>MYNSSGYSQATQIEDEAPFVIGYALSFGFMGVFLVQVFTFSLRAHGDYKWAKYLVTTITILETLITAFIFHGFWIGVKVFGSYLSAAVTGDGNIQVSSDIAVPDPLWSFKALAPLTGICSFAMHAFFSWRIWVLRRTAVIPATIMAFSTVHLVTMSYGGVLQGLSADPNADSRIPFYIPVAFVAALISNTLISGFMLSCLSFQRTMTISTRVLKVTVESGLITVPLTVLELALGIAARQTLYHLAVFYLTSKIYAICILSSLNARVLGTRDNDALWDDLNESSRSSSMNSMSTPAHYINPFGASARLKKPDAKSGAQLVQSPAPQSANHHTPEVTEVFGPGYVRHGVIDRSSFTNESSGEGHRTNVGHRTLHHGGELGQGTAGHSNALLVSYHPFQNM</sequence>
<dbReference type="PANTHER" id="PTHR40465">
    <property type="entry name" value="CHROMOSOME 1, WHOLE GENOME SHOTGUN SEQUENCE"/>
    <property type="match status" value="1"/>
</dbReference>
<feature type="transmembrane region" description="Helical" evidence="1">
    <location>
        <begin position="241"/>
        <end position="262"/>
    </location>
</feature>
<feature type="transmembrane region" description="Helical" evidence="1">
    <location>
        <begin position="212"/>
        <end position="235"/>
    </location>
</feature>
<protein>
    <recommendedName>
        <fullName evidence="2">DUF6534 domain-containing protein</fullName>
    </recommendedName>
</protein>
<gene>
    <name evidence="3" type="ORF">CONPUDRAFT_166000</name>
</gene>
<keyword evidence="1" id="KW-1133">Transmembrane helix</keyword>
<feature type="domain" description="DUF6534" evidence="2">
    <location>
        <begin position="186"/>
        <end position="265"/>
    </location>
</feature>
<proteinExistence type="predicted"/>
<reference evidence="4" key="1">
    <citation type="journal article" date="2012" name="Science">
        <title>The Paleozoic origin of enzymatic lignin decomposition reconstructed from 31 fungal genomes.</title>
        <authorList>
            <person name="Floudas D."/>
            <person name="Binder M."/>
            <person name="Riley R."/>
            <person name="Barry K."/>
            <person name="Blanchette R.A."/>
            <person name="Henrissat B."/>
            <person name="Martinez A.T."/>
            <person name="Otillar R."/>
            <person name="Spatafora J.W."/>
            <person name="Yadav J.S."/>
            <person name="Aerts A."/>
            <person name="Benoit I."/>
            <person name="Boyd A."/>
            <person name="Carlson A."/>
            <person name="Copeland A."/>
            <person name="Coutinho P.M."/>
            <person name="de Vries R.P."/>
            <person name="Ferreira P."/>
            <person name="Findley K."/>
            <person name="Foster B."/>
            <person name="Gaskell J."/>
            <person name="Glotzer D."/>
            <person name="Gorecki P."/>
            <person name="Heitman J."/>
            <person name="Hesse C."/>
            <person name="Hori C."/>
            <person name="Igarashi K."/>
            <person name="Jurgens J.A."/>
            <person name="Kallen N."/>
            <person name="Kersten P."/>
            <person name="Kohler A."/>
            <person name="Kuees U."/>
            <person name="Kumar T.K.A."/>
            <person name="Kuo A."/>
            <person name="LaButti K."/>
            <person name="Larrondo L.F."/>
            <person name="Lindquist E."/>
            <person name="Ling A."/>
            <person name="Lombard V."/>
            <person name="Lucas S."/>
            <person name="Lundell T."/>
            <person name="Martin R."/>
            <person name="McLaughlin D.J."/>
            <person name="Morgenstern I."/>
            <person name="Morin E."/>
            <person name="Murat C."/>
            <person name="Nagy L.G."/>
            <person name="Nolan M."/>
            <person name="Ohm R.A."/>
            <person name="Patyshakuliyeva A."/>
            <person name="Rokas A."/>
            <person name="Ruiz-Duenas F.J."/>
            <person name="Sabat G."/>
            <person name="Salamov A."/>
            <person name="Samejima M."/>
            <person name="Schmutz J."/>
            <person name="Slot J.C."/>
            <person name="St John F."/>
            <person name="Stenlid J."/>
            <person name="Sun H."/>
            <person name="Sun S."/>
            <person name="Syed K."/>
            <person name="Tsang A."/>
            <person name="Wiebenga A."/>
            <person name="Young D."/>
            <person name="Pisabarro A."/>
            <person name="Eastwood D.C."/>
            <person name="Martin F."/>
            <person name="Cullen D."/>
            <person name="Grigoriev I.V."/>
            <person name="Hibbett D.S."/>
        </authorList>
    </citation>
    <scope>NUCLEOTIDE SEQUENCE [LARGE SCALE GENOMIC DNA]</scope>
    <source>
        <strain evidence="4">RWD-64-598 SS2</strain>
    </source>
</reference>
<organism evidence="3 4">
    <name type="scientific">Coniophora puteana (strain RWD-64-598)</name>
    <name type="common">Brown rot fungus</name>
    <dbReference type="NCBI Taxonomy" id="741705"/>
    <lineage>
        <taxon>Eukaryota</taxon>
        <taxon>Fungi</taxon>
        <taxon>Dikarya</taxon>
        <taxon>Basidiomycota</taxon>
        <taxon>Agaricomycotina</taxon>
        <taxon>Agaricomycetes</taxon>
        <taxon>Agaricomycetidae</taxon>
        <taxon>Boletales</taxon>
        <taxon>Coniophorineae</taxon>
        <taxon>Coniophoraceae</taxon>
        <taxon>Coniophora</taxon>
    </lineage>
</organism>
<dbReference type="PANTHER" id="PTHR40465:SF1">
    <property type="entry name" value="DUF6534 DOMAIN-CONTAINING PROTEIN"/>
    <property type="match status" value="1"/>
</dbReference>
<name>A0A5M3MPJ2_CONPW</name>
<dbReference type="RefSeq" id="XP_007769432.1">
    <property type="nucleotide sequence ID" value="XM_007771242.1"/>
</dbReference>
<feature type="transmembrane region" description="Helical" evidence="1">
    <location>
        <begin position="176"/>
        <end position="200"/>
    </location>
</feature>
<keyword evidence="1" id="KW-0812">Transmembrane</keyword>
<evidence type="ECO:0000256" key="1">
    <source>
        <dbReference type="SAM" id="Phobius"/>
    </source>
</evidence>
<evidence type="ECO:0000313" key="4">
    <source>
        <dbReference type="Proteomes" id="UP000053558"/>
    </source>
</evidence>
<dbReference type="Proteomes" id="UP000053558">
    <property type="component" value="Unassembled WGS sequence"/>
</dbReference>
<feature type="transmembrane region" description="Helical" evidence="1">
    <location>
        <begin position="53"/>
        <end position="75"/>
    </location>
</feature>
<dbReference type="Pfam" id="PF20152">
    <property type="entry name" value="DUF6534"/>
    <property type="match status" value="1"/>
</dbReference>
<feature type="transmembrane region" description="Helical" evidence="1">
    <location>
        <begin position="111"/>
        <end position="132"/>
    </location>
</feature>
<evidence type="ECO:0000259" key="2">
    <source>
        <dbReference type="Pfam" id="PF20152"/>
    </source>
</evidence>
<dbReference type="InterPro" id="IPR045339">
    <property type="entry name" value="DUF6534"/>
</dbReference>